<keyword evidence="2" id="KW-1185">Reference proteome</keyword>
<dbReference type="Proteomes" id="UP000007178">
    <property type="component" value="Segment"/>
</dbReference>
<accession>A0ACD4B101</accession>
<name>A0ACD4B101_9CAUD</name>
<reference evidence="1 2" key="1">
    <citation type="journal article" date="2012" name="Proc. Natl. Acad. Sci. U.S.A.">
        <title>A novel lineage of myoviruses infecting cyanobacteria is widespread in the oceans.</title>
        <authorList>
            <person name="Sabehi G."/>
            <person name="Shaulov L."/>
            <person name="Silver D.H."/>
            <person name="Yanai I."/>
            <person name="Harel A."/>
            <person name="Lindell D."/>
        </authorList>
    </citation>
    <scope>NUCLEOTIDE SEQUENCE [LARGE SCALE GENOMIC DNA]</scope>
</reference>
<proteinExistence type="predicted"/>
<protein>
    <submittedName>
        <fullName evidence="1">Uncharacterized protein</fullName>
    </submittedName>
</protein>
<organism evidence="1 2">
    <name type="scientific">Cyanophage S-TIM5</name>
    <dbReference type="NCBI Taxonomy" id="1137745"/>
    <lineage>
        <taxon>Viruses</taxon>
        <taxon>Duplodnaviria</taxon>
        <taxon>Heunggongvirae</taxon>
        <taxon>Uroviricota</taxon>
        <taxon>Caudoviricetes</taxon>
        <taxon>Aurunvirus</taxon>
        <taxon>Aurunvirus STIM5</taxon>
    </lineage>
</organism>
<evidence type="ECO:0000313" key="1">
    <source>
        <dbReference type="EMBL" id="UTS51912.1"/>
    </source>
</evidence>
<sequence>MSKNFSLHQVGDKVTIKDVGCPDLFGLVSFIDTELQTMSVLVGRGCNRSEDTVRVIRAFDYAEVLLGWSAPEVAEKQLTPRPCPWYSHKEKSTK</sequence>
<dbReference type="EMBL" id="JQ245707">
    <property type="protein sequence ID" value="UTS51912.1"/>
    <property type="molecule type" value="Genomic_DNA"/>
</dbReference>
<evidence type="ECO:0000313" key="2">
    <source>
        <dbReference type="Proteomes" id="UP000007178"/>
    </source>
</evidence>